<evidence type="ECO:0000313" key="1">
    <source>
        <dbReference type="EMBL" id="OPX46005.1"/>
    </source>
</evidence>
<organism evidence="1 2">
    <name type="scientific">Ruminiclostridium hungatei</name>
    <name type="common">Clostridium hungatei</name>
    <dbReference type="NCBI Taxonomy" id="48256"/>
    <lineage>
        <taxon>Bacteria</taxon>
        <taxon>Bacillati</taxon>
        <taxon>Bacillota</taxon>
        <taxon>Clostridia</taxon>
        <taxon>Eubacteriales</taxon>
        <taxon>Oscillospiraceae</taxon>
        <taxon>Ruminiclostridium</taxon>
    </lineage>
</organism>
<keyword evidence="2" id="KW-1185">Reference proteome</keyword>
<dbReference type="InterPro" id="IPR036177">
    <property type="entry name" value="Peptidase_M55_sf"/>
</dbReference>
<dbReference type="EMBL" id="MZGX01000002">
    <property type="protein sequence ID" value="OPX46005.1"/>
    <property type="molecule type" value="Genomic_DNA"/>
</dbReference>
<dbReference type="Gene3D" id="3.30.1360.130">
    <property type="entry name" value="Dipeptide transport protein"/>
    <property type="match status" value="1"/>
</dbReference>
<dbReference type="InterPro" id="IPR007035">
    <property type="entry name" value="Peptidase_M55"/>
</dbReference>
<dbReference type="OrthoDB" id="9785420at2"/>
<dbReference type="GO" id="GO:0004177">
    <property type="term" value="F:aminopeptidase activity"/>
    <property type="evidence" value="ECO:0007669"/>
    <property type="project" value="UniProtKB-KW"/>
</dbReference>
<sequence length="310" mass="34254">MRVLICCDIEGASSVNDYRQIAPFWGNKGYEDCIRAITSDVNSAIRGLKRAGAISIDIFDGHGDGGNLRQDMIEGDAVIISKDVPSLAKCKYDAVLLIGQHACAGTADGFLSHTGGTDYTLNVNGKYIGEVANGAWLFGSYNTPAIMVTGDDAAIREAKALLPGIEGVIVKKSLNRMETMCLPIEETSKDIEEKAFNSLKRLNNLKPFIIEPPIKLEIEFINPGMAQMMQFYVPKCNYKEDNVVSYIADEYEDIFKATMMANLIASTFFTQSIMGEAYQINGVAEFLQNKLIERLENWAIKKSPFPIVKY</sequence>
<dbReference type="Gene3D" id="3.40.50.10780">
    <property type="entry name" value="Dipeptide transport protein"/>
    <property type="match status" value="1"/>
</dbReference>
<evidence type="ECO:0000313" key="2">
    <source>
        <dbReference type="Proteomes" id="UP000191554"/>
    </source>
</evidence>
<comment type="caution">
    <text evidence="1">The sequence shown here is derived from an EMBL/GenBank/DDBJ whole genome shotgun (WGS) entry which is preliminary data.</text>
</comment>
<name>A0A1V4SRD4_RUMHU</name>
<dbReference type="SUPFAM" id="SSF63992">
    <property type="entry name" value="Dipeptide transport protein"/>
    <property type="match status" value="1"/>
</dbReference>
<dbReference type="InterPro" id="IPR027476">
    <property type="entry name" value="DppA_N"/>
</dbReference>
<keyword evidence="1" id="KW-0645">Protease</keyword>
<dbReference type="Proteomes" id="UP000191554">
    <property type="component" value="Unassembled WGS sequence"/>
</dbReference>
<dbReference type="Pfam" id="PF04951">
    <property type="entry name" value="Peptidase_M55"/>
    <property type="match status" value="1"/>
</dbReference>
<accession>A0A1V4SRD4</accession>
<gene>
    <name evidence="1" type="primary">dppA</name>
    <name evidence="1" type="ORF">CLHUN_04800</name>
</gene>
<keyword evidence="1" id="KW-0378">Hydrolase</keyword>
<reference evidence="1 2" key="1">
    <citation type="submission" date="2017-03" db="EMBL/GenBank/DDBJ databases">
        <title>Genome sequence of Clostridium hungatei DSM 14427.</title>
        <authorList>
            <person name="Poehlein A."/>
            <person name="Daniel R."/>
        </authorList>
    </citation>
    <scope>NUCLEOTIDE SEQUENCE [LARGE SCALE GENOMIC DNA]</scope>
    <source>
        <strain evidence="1 2">DSM 14427</strain>
    </source>
</reference>
<dbReference type="AlphaFoldDB" id="A0A1V4SRD4"/>
<dbReference type="EC" id="3.4.11.-" evidence="1"/>
<dbReference type="STRING" id="48256.CLHUN_04800"/>
<proteinExistence type="predicted"/>
<keyword evidence="1" id="KW-0031">Aminopeptidase</keyword>
<dbReference type="RefSeq" id="WP_080062950.1">
    <property type="nucleotide sequence ID" value="NZ_MZGX01000002.1"/>
</dbReference>
<protein>
    <submittedName>
        <fullName evidence="1">D-aminopeptidase</fullName>
        <ecNumber evidence="1">3.4.11.-</ecNumber>
    </submittedName>
</protein>